<dbReference type="PANTHER" id="PTHR43434">
    <property type="entry name" value="PHOSPHOGLYCOLATE PHOSPHATASE"/>
    <property type="match status" value="1"/>
</dbReference>
<dbReference type="InterPro" id="IPR036412">
    <property type="entry name" value="HAD-like_sf"/>
</dbReference>
<gene>
    <name evidence="1" type="ORF">caldi_21870</name>
</gene>
<dbReference type="GO" id="GO:0008967">
    <property type="term" value="F:phosphoglycolate phosphatase activity"/>
    <property type="evidence" value="ECO:0007669"/>
    <property type="project" value="TreeGrafter"/>
</dbReference>
<proteinExistence type="predicted"/>
<dbReference type="RefSeq" id="WP_264841775.1">
    <property type="nucleotide sequence ID" value="NZ_AP025628.1"/>
</dbReference>
<evidence type="ECO:0000313" key="2">
    <source>
        <dbReference type="Proteomes" id="UP001163687"/>
    </source>
</evidence>
<evidence type="ECO:0000313" key="1">
    <source>
        <dbReference type="EMBL" id="BDG61097.1"/>
    </source>
</evidence>
<dbReference type="Proteomes" id="UP001163687">
    <property type="component" value="Chromosome"/>
</dbReference>
<dbReference type="AlphaFoldDB" id="A0AA35CKX0"/>
<organism evidence="1 2">
    <name type="scientific">Caldinitratiruptor microaerophilus</name>
    <dbReference type="NCBI Taxonomy" id="671077"/>
    <lineage>
        <taxon>Bacteria</taxon>
        <taxon>Bacillati</taxon>
        <taxon>Bacillota</taxon>
        <taxon>Clostridia</taxon>
        <taxon>Eubacteriales</taxon>
        <taxon>Symbiobacteriaceae</taxon>
        <taxon>Caldinitratiruptor</taxon>
    </lineage>
</organism>
<name>A0AA35CKX0_9FIRM</name>
<keyword evidence="2" id="KW-1185">Reference proteome</keyword>
<dbReference type="CDD" id="cd01427">
    <property type="entry name" value="HAD_like"/>
    <property type="match status" value="1"/>
</dbReference>
<dbReference type="PANTHER" id="PTHR43434:SF1">
    <property type="entry name" value="PHOSPHOGLYCOLATE PHOSPHATASE"/>
    <property type="match status" value="1"/>
</dbReference>
<dbReference type="InterPro" id="IPR050155">
    <property type="entry name" value="HAD-like_hydrolase_sf"/>
</dbReference>
<dbReference type="EMBL" id="AP025628">
    <property type="protein sequence ID" value="BDG61097.1"/>
    <property type="molecule type" value="Genomic_DNA"/>
</dbReference>
<accession>A0AA35CKX0</accession>
<sequence length="343" mass="36188">MTDDLSAPGRAWVRPGALVLLARVDTVVFDVDGVLLDTSASYPRVIEEAARFYFTHILRWPGRGDPIRADQVPLLKRAGGFNSDWDVTAAVILFYLAKAARLGAVDLGALVAAPPTLPEFAEAVTRAGGGLGGAVEVALAGLPDALRAGVLADWDRALIDRICCEFYGGEDGCEPMFGFRPRYVRGPGLYRAERAQLGAGRLLSSGMRLGLYTGRVMGEALFGLEQAGLAGVFAPEAIASSDGPYRKPDPQGLLHLARVLGSRGGIFLGDNVDDALTVRRYREEQPAGAPPFLFAGITGGVLGDRAEAIFREMGADVIAPEPGAVLDLLVRARQDGGSPAGNC</sequence>
<reference evidence="1" key="1">
    <citation type="submission" date="2022-03" db="EMBL/GenBank/DDBJ databases">
        <title>Complete genome sequence of Caldinitratiruptor microaerophilus.</title>
        <authorList>
            <person name="Mukaiyama R."/>
            <person name="Nishiyama T."/>
            <person name="Ueda K."/>
        </authorList>
    </citation>
    <scope>NUCLEOTIDE SEQUENCE</scope>
    <source>
        <strain evidence="1">JCM 16183</strain>
    </source>
</reference>
<dbReference type="KEGG" id="cmic:caldi_21870"/>
<dbReference type="SUPFAM" id="SSF56784">
    <property type="entry name" value="HAD-like"/>
    <property type="match status" value="1"/>
</dbReference>
<dbReference type="InterPro" id="IPR023214">
    <property type="entry name" value="HAD_sf"/>
</dbReference>
<dbReference type="Gene3D" id="3.40.50.1000">
    <property type="entry name" value="HAD superfamily/HAD-like"/>
    <property type="match status" value="1"/>
</dbReference>
<protein>
    <submittedName>
        <fullName evidence="1">Haloacid dehalogenase</fullName>
    </submittedName>
</protein>
<dbReference type="GO" id="GO:0006281">
    <property type="term" value="P:DNA repair"/>
    <property type="evidence" value="ECO:0007669"/>
    <property type="project" value="TreeGrafter"/>
</dbReference>